<evidence type="ECO:0000313" key="2">
    <source>
        <dbReference type="EMBL" id="KAJ1360689.1"/>
    </source>
</evidence>
<proteinExistence type="predicted"/>
<accession>A0AAD5N917</accession>
<name>A0AAD5N917_PARTN</name>
<keyword evidence="3" id="KW-1185">Reference proteome</keyword>
<feature type="region of interest" description="Disordered" evidence="1">
    <location>
        <begin position="1"/>
        <end position="25"/>
    </location>
</feature>
<evidence type="ECO:0000256" key="1">
    <source>
        <dbReference type="SAM" id="MobiDB-lite"/>
    </source>
</evidence>
<dbReference type="EMBL" id="JAHQIW010003938">
    <property type="protein sequence ID" value="KAJ1360689.1"/>
    <property type="molecule type" value="Genomic_DNA"/>
</dbReference>
<comment type="caution">
    <text evidence="2">The sequence shown here is derived from an EMBL/GenBank/DDBJ whole genome shotgun (WGS) entry which is preliminary data.</text>
</comment>
<sequence length="70" mass="8279">MDVSRGLKFESHTGDPERDLAYERERRRLVDEDGVPTEVADYLDYFAQMIEKKDVPEIHNLYEQHFPGSH</sequence>
<protein>
    <submittedName>
        <fullName evidence="2">Uncharacterized protein</fullName>
    </submittedName>
</protein>
<reference evidence="2" key="1">
    <citation type="submission" date="2021-06" db="EMBL/GenBank/DDBJ databases">
        <title>Parelaphostrongylus tenuis whole genome reference sequence.</title>
        <authorList>
            <person name="Garwood T.J."/>
            <person name="Larsen P.A."/>
            <person name="Fountain-Jones N.M."/>
            <person name="Garbe J.R."/>
            <person name="Macchietto M.G."/>
            <person name="Kania S.A."/>
            <person name="Gerhold R.W."/>
            <person name="Richards J.E."/>
            <person name="Wolf T.M."/>
        </authorList>
    </citation>
    <scope>NUCLEOTIDE SEQUENCE</scope>
    <source>
        <strain evidence="2">MNPRO001-30</strain>
        <tissue evidence="2">Meninges</tissue>
    </source>
</reference>
<dbReference type="Proteomes" id="UP001196413">
    <property type="component" value="Unassembled WGS sequence"/>
</dbReference>
<dbReference type="AlphaFoldDB" id="A0AAD5N917"/>
<gene>
    <name evidence="2" type="ORF">KIN20_019721</name>
</gene>
<evidence type="ECO:0000313" key="3">
    <source>
        <dbReference type="Proteomes" id="UP001196413"/>
    </source>
</evidence>
<organism evidence="2 3">
    <name type="scientific">Parelaphostrongylus tenuis</name>
    <name type="common">Meningeal worm</name>
    <dbReference type="NCBI Taxonomy" id="148309"/>
    <lineage>
        <taxon>Eukaryota</taxon>
        <taxon>Metazoa</taxon>
        <taxon>Ecdysozoa</taxon>
        <taxon>Nematoda</taxon>
        <taxon>Chromadorea</taxon>
        <taxon>Rhabditida</taxon>
        <taxon>Rhabditina</taxon>
        <taxon>Rhabditomorpha</taxon>
        <taxon>Strongyloidea</taxon>
        <taxon>Metastrongylidae</taxon>
        <taxon>Parelaphostrongylus</taxon>
    </lineage>
</organism>